<proteinExistence type="predicted"/>
<evidence type="ECO:0000256" key="3">
    <source>
        <dbReference type="ARBA" id="ARBA00022448"/>
    </source>
</evidence>
<reference evidence="8" key="1">
    <citation type="submission" date="2023-06" db="EMBL/GenBank/DDBJ databases">
        <title>Genome-scale phylogeny and comparative genomics of the fungal order Sordariales.</title>
        <authorList>
            <consortium name="Lawrence Berkeley National Laboratory"/>
            <person name="Hensen N."/>
            <person name="Bonometti L."/>
            <person name="Westerberg I."/>
            <person name="Brannstrom I.O."/>
            <person name="Guillou S."/>
            <person name="Cros-Aarteil S."/>
            <person name="Calhoun S."/>
            <person name="Haridas S."/>
            <person name="Kuo A."/>
            <person name="Mondo S."/>
            <person name="Pangilinan J."/>
            <person name="Riley R."/>
            <person name="Labutti K."/>
            <person name="Andreopoulos B."/>
            <person name="Lipzen A."/>
            <person name="Chen C."/>
            <person name="Yanf M."/>
            <person name="Daum C."/>
            <person name="Ng V."/>
            <person name="Clum A."/>
            <person name="Steindorff A."/>
            <person name="Ohm R."/>
            <person name="Martin F."/>
            <person name="Silar P."/>
            <person name="Natvig D."/>
            <person name="Lalanne C."/>
            <person name="Gautier V."/>
            <person name="Ament-Velasquez S.L."/>
            <person name="Kruys A."/>
            <person name="Hutchinson M.I."/>
            <person name="Powell A.J."/>
            <person name="Barry K."/>
            <person name="Miller A.N."/>
            <person name="Grigoriev I.V."/>
            <person name="Debuchy R."/>
            <person name="Gladieux P."/>
            <person name="Thoren M.H."/>
            <person name="Johannesson H."/>
        </authorList>
    </citation>
    <scope>NUCLEOTIDE SEQUENCE</scope>
    <source>
        <strain evidence="8">SMH4607-1</strain>
    </source>
</reference>
<comment type="subcellular location">
    <subcellularLocation>
        <location evidence="2">Cytoplasm</location>
    </subcellularLocation>
    <subcellularLocation>
        <location evidence="1">Nucleus</location>
    </subcellularLocation>
</comment>
<dbReference type="InterPro" id="IPR053278">
    <property type="entry name" value="Pre-60S_factor_ECM1"/>
</dbReference>
<evidence type="ECO:0000256" key="6">
    <source>
        <dbReference type="ARBA" id="ARBA00023242"/>
    </source>
</evidence>
<keyword evidence="6" id="KW-0539">Nucleus</keyword>
<evidence type="ECO:0000313" key="8">
    <source>
        <dbReference type="EMBL" id="KAK0720498.1"/>
    </source>
</evidence>
<feature type="region of interest" description="Disordered" evidence="7">
    <location>
        <begin position="1"/>
        <end position="83"/>
    </location>
</feature>
<sequence>MTKGTISKPQKGASRHSRAARRATSPGIDTDKSLKKLKAPEESTDHRPAVLAVHHSGGVTKRNKRKTAMSSKARLRQEKAMDRAEAVMDRTALKVERSKGHFKVIQSRKKPWEEFNKLALLELENVAVAKKLSKRPEEDDSDAALDDDEDMDEVAEFGVVTAAPASLPILAPVGDDDEIL</sequence>
<dbReference type="GO" id="GO:0000055">
    <property type="term" value="P:ribosomal large subunit export from nucleus"/>
    <property type="evidence" value="ECO:0007669"/>
    <property type="project" value="TreeGrafter"/>
</dbReference>
<keyword evidence="9" id="KW-1185">Reference proteome</keyword>
<evidence type="ECO:0000256" key="5">
    <source>
        <dbReference type="ARBA" id="ARBA00022517"/>
    </source>
</evidence>
<evidence type="ECO:0000256" key="2">
    <source>
        <dbReference type="ARBA" id="ARBA00004496"/>
    </source>
</evidence>
<dbReference type="PANTHER" id="PTHR28280">
    <property type="entry name" value="SHUTTLING PRE-60S FACTOR ECM1"/>
    <property type="match status" value="1"/>
</dbReference>
<dbReference type="EMBL" id="JAUKUA010000003">
    <property type="protein sequence ID" value="KAK0720498.1"/>
    <property type="molecule type" value="Genomic_DNA"/>
</dbReference>
<feature type="compositionally biased region" description="Basic and acidic residues" evidence="7">
    <location>
        <begin position="29"/>
        <end position="48"/>
    </location>
</feature>
<dbReference type="Pfam" id="PF09135">
    <property type="entry name" value="Alb1"/>
    <property type="match status" value="1"/>
</dbReference>
<dbReference type="GO" id="GO:0005730">
    <property type="term" value="C:nucleolus"/>
    <property type="evidence" value="ECO:0007669"/>
    <property type="project" value="TreeGrafter"/>
</dbReference>
<accession>A0AA40E2R4</accession>
<comment type="caution">
    <text evidence="8">The sequence shown here is derived from an EMBL/GenBank/DDBJ whole genome shotgun (WGS) entry which is preliminary data.</text>
</comment>
<keyword evidence="5" id="KW-0690">Ribosome biogenesis</keyword>
<evidence type="ECO:0000313" key="9">
    <source>
        <dbReference type="Proteomes" id="UP001172102"/>
    </source>
</evidence>
<keyword evidence="3" id="KW-0813">Transport</keyword>
<organism evidence="8 9">
    <name type="scientific">Lasiosphaeris hirsuta</name>
    <dbReference type="NCBI Taxonomy" id="260670"/>
    <lineage>
        <taxon>Eukaryota</taxon>
        <taxon>Fungi</taxon>
        <taxon>Dikarya</taxon>
        <taxon>Ascomycota</taxon>
        <taxon>Pezizomycotina</taxon>
        <taxon>Sordariomycetes</taxon>
        <taxon>Sordariomycetidae</taxon>
        <taxon>Sordariales</taxon>
        <taxon>Lasiosphaeriaceae</taxon>
        <taxon>Lasiosphaeris</taxon>
    </lineage>
</organism>
<dbReference type="AlphaFoldDB" id="A0AA40E2R4"/>
<protein>
    <submittedName>
        <fullName evidence="8">Alb1-domain-containing protein</fullName>
    </submittedName>
</protein>
<gene>
    <name evidence="8" type="ORF">B0H67DRAFT_552663</name>
</gene>
<dbReference type="GO" id="GO:0030687">
    <property type="term" value="C:preribosome, large subunit precursor"/>
    <property type="evidence" value="ECO:0007669"/>
    <property type="project" value="TreeGrafter"/>
</dbReference>
<name>A0AA40E2R4_9PEZI</name>
<dbReference type="InterPro" id="IPR022784">
    <property type="entry name" value="Ribosome_bgen_Alb1"/>
</dbReference>
<dbReference type="Proteomes" id="UP001172102">
    <property type="component" value="Unassembled WGS sequence"/>
</dbReference>
<dbReference type="PANTHER" id="PTHR28280:SF1">
    <property type="entry name" value="SHUTTLING PRE-60S FACTOR ECM1"/>
    <property type="match status" value="1"/>
</dbReference>
<keyword evidence="4" id="KW-0963">Cytoplasm</keyword>
<evidence type="ECO:0000256" key="7">
    <source>
        <dbReference type="SAM" id="MobiDB-lite"/>
    </source>
</evidence>
<evidence type="ECO:0000256" key="4">
    <source>
        <dbReference type="ARBA" id="ARBA00022490"/>
    </source>
</evidence>
<evidence type="ECO:0000256" key="1">
    <source>
        <dbReference type="ARBA" id="ARBA00004123"/>
    </source>
</evidence>
<dbReference type="GO" id="GO:0005737">
    <property type="term" value="C:cytoplasm"/>
    <property type="evidence" value="ECO:0007669"/>
    <property type="project" value="UniProtKB-SubCell"/>
</dbReference>